<feature type="domain" description="DUF4143" evidence="2">
    <location>
        <begin position="228"/>
        <end position="381"/>
    </location>
</feature>
<evidence type="ECO:0008006" key="5">
    <source>
        <dbReference type="Google" id="ProtNLM"/>
    </source>
</evidence>
<keyword evidence="4" id="KW-1185">Reference proteome</keyword>
<evidence type="ECO:0000313" key="3">
    <source>
        <dbReference type="EMBL" id="KQB35606.1"/>
    </source>
</evidence>
<evidence type="ECO:0000259" key="2">
    <source>
        <dbReference type="Pfam" id="PF13635"/>
    </source>
</evidence>
<gene>
    <name evidence="3" type="ORF">AOG55_06290</name>
</gene>
<accession>A0A0Q1B6A3</accession>
<dbReference type="AlphaFoldDB" id="A0A0Q1B6A3"/>
<reference evidence="3 4" key="1">
    <citation type="submission" date="2015-09" db="EMBL/GenBank/DDBJ databases">
        <title>Heavy metals and arsenic resistance mechanisms in polyextremophilic archaea of the family Ferroplasmaceae.</title>
        <authorList>
            <person name="Bulaev A.G."/>
            <person name="Kanygina A.V."/>
        </authorList>
    </citation>
    <scope>NUCLEOTIDE SEQUENCE [LARGE SCALE GENOMIC DNA]</scope>
    <source>
        <strain evidence="3 4">BH2</strain>
    </source>
</reference>
<dbReference type="Pfam" id="PF13635">
    <property type="entry name" value="DUF4143"/>
    <property type="match status" value="1"/>
</dbReference>
<dbReference type="Gene3D" id="3.40.50.300">
    <property type="entry name" value="P-loop containing nucleotide triphosphate hydrolases"/>
    <property type="match status" value="1"/>
</dbReference>
<organism evidence="3 4">
    <name type="scientific">Acidiplasma cupricumulans</name>
    <dbReference type="NCBI Taxonomy" id="312540"/>
    <lineage>
        <taxon>Archaea</taxon>
        <taxon>Methanobacteriati</taxon>
        <taxon>Thermoplasmatota</taxon>
        <taxon>Thermoplasmata</taxon>
        <taxon>Thermoplasmatales</taxon>
        <taxon>Ferroplasmaceae</taxon>
        <taxon>Acidiplasma</taxon>
    </lineage>
</organism>
<comment type="caution">
    <text evidence="3">The sequence shown here is derived from an EMBL/GenBank/DDBJ whole genome shotgun (WGS) entry which is preliminary data.</text>
</comment>
<sequence length="441" mass="52439">MEGSKLAFRKVISEWLTGDLPYARKRDINIPLKSEKIITVIGPRRSGKTYFLYFVINELLKTEPKNNILYINFEDDRLINIKISDLDDIIPIFYEMANPDKEKNIYLFFDEIQNIENWEKYIRRLYDTKQFRIYLSGSSSKLLSREISTSLRGRNLEYVIMPLNFREYLEFNGKEYSYLTGFTDNKGYIISELRNYLEYGGYPEVVIEKNNDNKLRILRSYYNTIFSMDMAEHFNISEVNVLDAFLKYIISIYSKYFSISKIYGIFKSAGYKISKNKLLEFLYDSEEVFFMFYLKIYSRSENKKLSYRKKIYVIDSGIINSLKNEMSIPRLMENIVFLDLNKRGMENNFSIAYWKEYGKADGKEIDFVLYDSLKIIQLIQVTYISDISDINSREISALLAGARYFKCHDLLIITRDYEGYIEKNGEKIIFIPLWKWLLNLK</sequence>
<dbReference type="InterPro" id="IPR041682">
    <property type="entry name" value="AAA_14"/>
</dbReference>
<name>A0A0Q1B6A3_9ARCH</name>
<evidence type="ECO:0000313" key="4">
    <source>
        <dbReference type="Proteomes" id="UP000050301"/>
    </source>
</evidence>
<feature type="domain" description="AAA" evidence="1">
    <location>
        <begin position="35"/>
        <end position="169"/>
    </location>
</feature>
<protein>
    <recommendedName>
        <fullName evidence="5">AAA family ATPase</fullName>
    </recommendedName>
</protein>
<dbReference type="SUPFAM" id="SSF52540">
    <property type="entry name" value="P-loop containing nucleoside triphosphate hydrolases"/>
    <property type="match status" value="1"/>
</dbReference>
<dbReference type="RefSeq" id="WP_055040907.1">
    <property type="nucleotide sequence ID" value="NZ_LKBH01000122.1"/>
</dbReference>
<dbReference type="InParanoid" id="A0A0Q1B6A3"/>
<dbReference type="Pfam" id="PF13173">
    <property type="entry name" value="AAA_14"/>
    <property type="match status" value="1"/>
</dbReference>
<proteinExistence type="predicted"/>
<dbReference type="PANTHER" id="PTHR33295:SF8">
    <property type="entry name" value="AAA+ ATPASE DOMAIN-CONTAINING PROTEIN"/>
    <property type="match status" value="1"/>
</dbReference>
<dbReference type="Proteomes" id="UP000050301">
    <property type="component" value="Unassembled WGS sequence"/>
</dbReference>
<dbReference type="EMBL" id="LKBH01000122">
    <property type="protein sequence ID" value="KQB35606.1"/>
    <property type="molecule type" value="Genomic_DNA"/>
</dbReference>
<dbReference type="InterPro" id="IPR025420">
    <property type="entry name" value="DUF4143"/>
</dbReference>
<dbReference type="PANTHER" id="PTHR33295">
    <property type="entry name" value="ATPASE"/>
    <property type="match status" value="1"/>
</dbReference>
<evidence type="ECO:0000259" key="1">
    <source>
        <dbReference type="Pfam" id="PF13173"/>
    </source>
</evidence>
<dbReference type="InterPro" id="IPR027417">
    <property type="entry name" value="P-loop_NTPase"/>
</dbReference>